<dbReference type="KEGG" id="snw:BBN63_20215"/>
<dbReference type="InterPro" id="IPR036962">
    <property type="entry name" value="Glyco_hydro_3_N_sf"/>
</dbReference>
<comment type="similarity">
    <text evidence="1">Belongs to the glycosyl hydrolase 3 family.</text>
</comment>
<dbReference type="PANTHER" id="PTHR30480">
    <property type="entry name" value="BETA-HEXOSAMINIDASE-RELATED"/>
    <property type="match status" value="1"/>
</dbReference>
<dbReference type="GO" id="GO:0009254">
    <property type="term" value="P:peptidoglycan turnover"/>
    <property type="evidence" value="ECO:0007669"/>
    <property type="project" value="TreeGrafter"/>
</dbReference>
<keyword evidence="3" id="KW-0326">Glycosidase</keyword>
<gene>
    <name evidence="5" type="ORF">BBN63_20215</name>
</gene>
<organism evidence="5 6">
    <name type="scientific">Streptomyces niveus</name>
    <name type="common">Streptomyces spheroides</name>
    <dbReference type="NCBI Taxonomy" id="193462"/>
    <lineage>
        <taxon>Bacteria</taxon>
        <taxon>Bacillati</taxon>
        <taxon>Actinomycetota</taxon>
        <taxon>Actinomycetes</taxon>
        <taxon>Kitasatosporales</taxon>
        <taxon>Streptomycetaceae</taxon>
        <taxon>Streptomyces</taxon>
    </lineage>
</organism>
<evidence type="ECO:0000313" key="5">
    <source>
        <dbReference type="EMBL" id="AQU68192.1"/>
    </source>
</evidence>
<sequence>MSTGHTRDEALRLVNSVLLPGFHGTEPPPWLLGAVDTGLAGVVYFAHNVPDPATAAALSAALHARRGDLIVASDEEGGDVTRLEAATGSSYPGNGALGEVDDTDVTERVARAIGHDLRAAGIDLNLAPDVDVNANPDNPVIGIRSFGADAAHVARHSAAYVTGLQSAGVAACAKHFPGHGDTAVDSHLRVPQLDADLDLLRRRDLLPFAAAIEAGSRCLMTGHIMARPFGDAPASLNAEAARLAREELGFTGAIVTDALDMGAVLADPGFGPACVQAVLGGADLLCLGNPDSAEAAESAYGTARDALLDAVATGELPVRRLAEAGRRARELAQWIGRARATPPPPKEDELPLAVARAALRVRGNVALGPAPYVIDLRQRVNHASGSRAPHLNRLLAEAMPGLTTTGVPAEGPTSARADTALQGAGERPVVVLAREPHRDAAETALLREIVTRRPDAVVVLTGWPHAVDALAANTVVTYGSARVNALAAVERLLGGTPHGG</sequence>
<dbReference type="InterPro" id="IPR017853">
    <property type="entry name" value="GH"/>
</dbReference>
<dbReference type="Pfam" id="PF00933">
    <property type="entry name" value="Glyco_hydro_3"/>
    <property type="match status" value="1"/>
</dbReference>
<proteinExistence type="inferred from homology"/>
<dbReference type="InterPro" id="IPR050226">
    <property type="entry name" value="NagZ_Beta-hexosaminidase"/>
</dbReference>
<feature type="domain" description="Glycoside hydrolase family 3 N-terminal" evidence="4">
    <location>
        <begin position="37"/>
        <end position="327"/>
    </location>
</feature>
<keyword evidence="2" id="KW-0378">Hydrolase</keyword>
<dbReference type="RefSeq" id="WP_078076787.1">
    <property type="nucleotide sequence ID" value="NZ_CP018047.1"/>
</dbReference>
<evidence type="ECO:0000256" key="2">
    <source>
        <dbReference type="ARBA" id="ARBA00022801"/>
    </source>
</evidence>
<evidence type="ECO:0000313" key="6">
    <source>
        <dbReference type="Proteomes" id="UP000189677"/>
    </source>
</evidence>
<evidence type="ECO:0000256" key="1">
    <source>
        <dbReference type="ARBA" id="ARBA00005336"/>
    </source>
</evidence>
<accession>A0A1U9QVD3</accession>
<reference evidence="5 6" key="1">
    <citation type="submission" date="2016-11" db="EMBL/GenBank/DDBJ databases">
        <title>Complete genome sequence of Streptomyces niveus SCSIO 3406.</title>
        <authorList>
            <person name="Zhu Q."/>
            <person name="Cheng W."/>
            <person name="Song Y."/>
            <person name="Li Q."/>
            <person name="Ju J."/>
        </authorList>
    </citation>
    <scope>NUCLEOTIDE SEQUENCE [LARGE SCALE GENOMIC DNA]</scope>
    <source>
        <strain evidence="5 6">SCSIO 3406</strain>
    </source>
</reference>
<name>A0A1U9QVD3_STRNV</name>
<dbReference type="PANTHER" id="PTHR30480:SF16">
    <property type="entry name" value="GLYCOSIDE HYDROLASE FAMILY 3 DOMAIN PROTEIN"/>
    <property type="match status" value="1"/>
</dbReference>
<dbReference type="GO" id="GO:0005975">
    <property type="term" value="P:carbohydrate metabolic process"/>
    <property type="evidence" value="ECO:0007669"/>
    <property type="project" value="InterPro"/>
</dbReference>
<dbReference type="SUPFAM" id="SSF51445">
    <property type="entry name" value="(Trans)glycosidases"/>
    <property type="match status" value="1"/>
</dbReference>
<dbReference type="InterPro" id="IPR001764">
    <property type="entry name" value="Glyco_hydro_3_N"/>
</dbReference>
<dbReference type="Gene3D" id="3.20.20.300">
    <property type="entry name" value="Glycoside hydrolase, family 3, N-terminal domain"/>
    <property type="match status" value="1"/>
</dbReference>
<dbReference type="EMBL" id="CP018047">
    <property type="protein sequence ID" value="AQU68192.1"/>
    <property type="molecule type" value="Genomic_DNA"/>
</dbReference>
<evidence type="ECO:0000259" key="4">
    <source>
        <dbReference type="Pfam" id="PF00933"/>
    </source>
</evidence>
<dbReference type="AlphaFoldDB" id="A0A1U9QVD3"/>
<dbReference type="GO" id="GO:0004553">
    <property type="term" value="F:hydrolase activity, hydrolyzing O-glycosyl compounds"/>
    <property type="evidence" value="ECO:0007669"/>
    <property type="project" value="InterPro"/>
</dbReference>
<dbReference type="Proteomes" id="UP000189677">
    <property type="component" value="Chromosome"/>
</dbReference>
<evidence type="ECO:0000256" key="3">
    <source>
        <dbReference type="ARBA" id="ARBA00023295"/>
    </source>
</evidence>
<dbReference type="OrthoDB" id="9805821at2"/>
<keyword evidence="6" id="KW-1185">Reference proteome</keyword>
<protein>
    <recommendedName>
        <fullName evidence="4">Glycoside hydrolase family 3 N-terminal domain-containing protein</fullName>
    </recommendedName>
</protein>